<keyword evidence="4 9" id="KW-0547">Nucleotide-binding</keyword>
<dbReference type="PROSITE" id="PS00108">
    <property type="entry name" value="PROTEIN_KINASE_ST"/>
    <property type="match status" value="1"/>
</dbReference>
<dbReference type="GO" id="GO:0005524">
    <property type="term" value="F:ATP binding"/>
    <property type="evidence" value="ECO:0007669"/>
    <property type="project" value="UniProtKB-UniRule"/>
</dbReference>
<feature type="compositionally biased region" description="Basic residues" evidence="10">
    <location>
        <begin position="294"/>
        <end position="307"/>
    </location>
</feature>
<evidence type="ECO:0000259" key="11">
    <source>
        <dbReference type="PROSITE" id="PS50011"/>
    </source>
</evidence>
<organism evidence="12">
    <name type="scientific">Albugo laibachii Nc14</name>
    <dbReference type="NCBI Taxonomy" id="890382"/>
    <lineage>
        <taxon>Eukaryota</taxon>
        <taxon>Sar</taxon>
        <taxon>Stramenopiles</taxon>
        <taxon>Oomycota</taxon>
        <taxon>Peronosporomycetes</taxon>
        <taxon>Albuginales</taxon>
        <taxon>Albuginaceae</taxon>
        <taxon>Albugo</taxon>
    </lineage>
</organism>
<reference evidence="12" key="1">
    <citation type="journal article" date="2011" name="PLoS Biol.">
        <title>Gene gain and loss during evolution of obligate parasitism in the white rust pathogen of Arabidopsis thaliana.</title>
        <authorList>
            <person name="Kemen E."/>
            <person name="Gardiner A."/>
            <person name="Schultz-Larsen T."/>
            <person name="Kemen A.C."/>
            <person name="Balmuth A.L."/>
            <person name="Robert-Seilaniantz A."/>
            <person name="Bailey K."/>
            <person name="Holub E."/>
            <person name="Studholme D.J."/>
            <person name="Maclean D."/>
            <person name="Jones J.D."/>
        </authorList>
    </citation>
    <scope>NUCLEOTIDE SEQUENCE</scope>
</reference>
<sequence length="758" mass="86788">MRMDTNHRDTGALTREKSLAGNSSAATKKRRKKKAKKKAIGDNAPLSNCATFHEYAPRDALNGHSDCIANETSSVESSRSKSSVNDESDYDEDEDEESYKPGGYHPVKIDDVYNSRFKVVEKLGWGHFSTVWKCLDLQTSHYVALKVQKSAKQYHEAAKDEFSLLQCVVQTAQKCDVKETKVVKLIDSFDHVGPHGTHVCMVFEMLGDNLLSLIKFYNYRGIPVPLVRRLTKDMLEGLAFLHHQCSIIHTDLKPENLLLSQRVPEIPPLKRSLYKPARKARKCDTITKAERKRLKNKCKKLRKKRNQHKEAPGASESSRLDQLSTCEPPEDVTSERKLASSLQELSLSPSNPGLDSNFVSMEKADPRLDSSDGGELAATSYIPLRYIRPEQWISVPPEFLGRAMLLLPTMQSWLNTAKRKMFEFETTFTTQNGDQTTCYVLRLYDCTDARFVTSLRSACDTLCERYSQAWKKSTEHMEEDFSVWYLEYDARFLRPVLEHVESILNGVHFFQLNASHESCLPGFHFPISTPIQSKYTESSPPMHTVFQGIHLQSTGYLLDSFLLIKSLSERLSFWMKQSEILSSMDSFNECTSIVCKVADLGNACHTFKHFTNDIQTRQYRSPEVIFGKDYDTSTDLWSLACVIFELCTGDLLFDPKSGKNYCRDEDHLAQMIELLGKMSRSFLQNGKYTRDYFNCKGDLRRIHDLKFWDLEGVLHEKYHFSRKEAALLASFLLPMLRYEPNKRASAQDCLKHPWITGN</sequence>
<dbReference type="PANTHER" id="PTHR47634:SF9">
    <property type="entry name" value="PROTEIN KINASE DOMAIN-CONTAINING PROTEIN-RELATED"/>
    <property type="match status" value="1"/>
</dbReference>
<reference evidence="12" key="2">
    <citation type="submission" date="2011-02" db="EMBL/GenBank/DDBJ databases">
        <authorList>
            <person name="MacLean D."/>
        </authorList>
    </citation>
    <scope>NUCLEOTIDE SEQUENCE</scope>
</reference>
<evidence type="ECO:0000256" key="2">
    <source>
        <dbReference type="ARBA" id="ARBA00022527"/>
    </source>
</evidence>
<dbReference type="EC" id="2.7.11.1" evidence="1"/>
<evidence type="ECO:0000256" key="9">
    <source>
        <dbReference type="PROSITE-ProRule" id="PRU10141"/>
    </source>
</evidence>
<feature type="compositionally biased region" description="Basic and acidic residues" evidence="10">
    <location>
        <begin position="1"/>
        <end position="18"/>
    </location>
</feature>
<dbReference type="InterPro" id="IPR011009">
    <property type="entry name" value="Kinase-like_dom_sf"/>
</dbReference>
<accession>F0WIL3</accession>
<comment type="catalytic activity">
    <reaction evidence="7">
        <text>L-threonyl-[protein] + ATP = O-phospho-L-threonyl-[protein] + ADP + H(+)</text>
        <dbReference type="Rhea" id="RHEA:46608"/>
        <dbReference type="Rhea" id="RHEA-COMP:11060"/>
        <dbReference type="Rhea" id="RHEA-COMP:11605"/>
        <dbReference type="ChEBI" id="CHEBI:15378"/>
        <dbReference type="ChEBI" id="CHEBI:30013"/>
        <dbReference type="ChEBI" id="CHEBI:30616"/>
        <dbReference type="ChEBI" id="CHEBI:61977"/>
        <dbReference type="ChEBI" id="CHEBI:456216"/>
        <dbReference type="EC" id="2.7.11.1"/>
    </reaction>
</comment>
<gene>
    <name evidence="12" type="primary">AlNc14C111G6413</name>
    <name evidence="12" type="ORF">ALNC14_072400</name>
</gene>
<evidence type="ECO:0000256" key="8">
    <source>
        <dbReference type="ARBA" id="ARBA00048679"/>
    </source>
</evidence>
<name>F0WIL3_9STRA</name>
<feature type="region of interest" description="Disordered" evidence="10">
    <location>
        <begin position="294"/>
        <end position="354"/>
    </location>
</feature>
<evidence type="ECO:0000256" key="3">
    <source>
        <dbReference type="ARBA" id="ARBA00022679"/>
    </source>
</evidence>
<evidence type="ECO:0000256" key="1">
    <source>
        <dbReference type="ARBA" id="ARBA00012513"/>
    </source>
</evidence>
<dbReference type="SMART" id="SM00220">
    <property type="entry name" value="S_TKc"/>
    <property type="match status" value="1"/>
</dbReference>
<dbReference type="GO" id="GO:0050684">
    <property type="term" value="P:regulation of mRNA processing"/>
    <property type="evidence" value="ECO:0007669"/>
    <property type="project" value="TreeGrafter"/>
</dbReference>
<dbReference type="PANTHER" id="PTHR47634">
    <property type="entry name" value="PROTEIN KINASE DOMAIN-CONTAINING PROTEIN-RELATED"/>
    <property type="match status" value="1"/>
</dbReference>
<feature type="domain" description="Protein kinase" evidence="11">
    <location>
        <begin position="117"/>
        <end position="755"/>
    </location>
</feature>
<feature type="compositionally biased region" description="Polar residues" evidence="10">
    <location>
        <begin position="340"/>
        <end position="354"/>
    </location>
</feature>
<protein>
    <recommendedName>
        <fullName evidence="1">non-specific serine/threonine protein kinase</fullName>
        <ecNumber evidence="1">2.7.11.1</ecNumber>
    </recommendedName>
</protein>
<dbReference type="PROSITE" id="PS00107">
    <property type="entry name" value="PROTEIN_KINASE_ATP"/>
    <property type="match status" value="1"/>
</dbReference>
<dbReference type="GO" id="GO:0004674">
    <property type="term" value="F:protein serine/threonine kinase activity"/>
    <property type="evidence" value="ECO:0007669"/>
    <property type="project" value="UniProtKB-KW"/>
</dbReference>
<dbReference type="AlphaFoldDB" id="F0WIL3"/>
<evidence type="ECO:0000256" key="5">
    <source>
        <dbReference type="ARBA" id="ARBA00022777"/>
    </source>
</evidence>
<comment type="catalytic activity">
    <reaction evidence="8">
        <text>L-seryl-[protein] + ATP = O-phospho-L-seryl-[protein] + ADP + H(+)</text>
        <dbReference type="Rhea" id="RHEA:17989"/>
        <dbReference type="Rhea" id="RHEA-COMP:9863"/>
        <dbReference type="Rhea" id="RHEA-COMP:11604"/>
        <dbReference type="ChEBI" id="CHEBI:15378"/>
        <dbReference type="ChEBI" id="CHEBI:29999"/>
        <dbReference type="ChEBI" id="CHEBI:30616"/>
        <dbReference type="ChEBI" id="CHEBI:83421"/>
        <dbReference type="ChEBI" id="CHEBI:456216"/>
        <dbReference type="EC" id="2.7.11.1"/>
    </reaction>
</comment>
<keyword evidence="6 9" id="KW-0067">ATP-binding</keyword>
<feature type="binding site" evidence="9">
    <location>
        <position position="146"/>
    </location>
    <ligand>
        <name>ATP</name>
        <dbReference type="ChEBI" id="CHEBI:30616"/>
    </ligand>
</feature>
<feature type="compositionally biased region" description="Low complexity" evidence="10">
    <location>
        <begin position="73"/>
        <end position="85"/>
    </location>
</feature>
<feature type="compositionally biased region" description="Polar residues" evidence="10">
    <location>
        <begin position="315"/>
        <end position="325"/>
    </location>
</feature>
<dbReference type="InterPro" id="IPR051334">
    <property type="entry name" value="SRPK"/>
</dbReference>
<dbReference type="FunFam" id="1.10.510.10:FF:000339">
    <property type="entry name" value="Serine/threonine-protein kinase SRPK-like protein"/>
    <property type="match status" value="1"/>
</dbReference>
<evidence type="ECO:0000256" key="10">
    <source>
        <dbReference type="SAM" id="MobiDB-lite"/>
    </source>
</evidence>
<evidence type="ECO:0000256" key="7">
    <source>
        <dbReference type="ARBA" id="ARBA00047899"/>
    </source>
</evidence>
<feature type="region of interest" description="Disordered" evidence="10">
    <location>
        <begin position="1"/>
        <end position="45"/>
    </location>
</feature>
<dbReference type="Gene3D" id="1.10.510.10">
    <property type="entry name" value="Transferase(Phosphotransferase) domain 1"/>
    <property type="match status" value="2"/>
</dbReference>
<dbReference type="EMBL" id="FR824156">
    <property type="protein sequence ID" value="CCA21097.1"/>
    <property type="molecule type" value="Genomic_DNA"/>
</dbReference>
<evidence type="ECO:0000256" key="6">
    <source>
        <dbReference type="ARBA" id="ARBA00022840"/>
    </source>
</evidence>
<evidence type="ECO:0000256" key="4">
    <source>
        <dbReference type="ARBA" id="ARBA00022741"/>
    </source>
</evidence>
<dbReference type="SUPFAM" id="SSF56112">
    <property type="entry name" value="Protein kinase-like (PK-like)"/>
    <property type="match status" value="1"/>
</dbReference>
<dbReference type="HOGENOM" id="CLU_000288_81_9_1"/>
<dbReference type="Pfam" id="PF00069">
    <property type="entry name" value="Pkinase"/>
    <property type="match status" value="2"/>
</dbReference>
<dbReference type="InterPro" id="IPR000719">
    <property type="entry name" value="Prot_kinase_dom"/>
</dbReference>
<dbReference type="Gene3D" id="3.30.200.20">
    <property type="entry name" value="Phosphorylase Kinase, domain 1"/>
    <property type="match status" value="1"/>
</dbReference>
<feature type="compositionally biased region" description="Basic residues" evidence="10">
    <location>
        <begin position="27"/>
        <end position="38"/>
    </location>
</feature>
<keyword evidence="2" id="KW-0723">Serine/threonine-protein kinase</keyword>
<dbReference type="FunFam" id="3.30.200.20:FF:000770">
    <property type="entry name" value="SRSF protein kinase 2"/>
    <property type="match status" value="1"/>
</dbReference>
<keyword evidence="3" id="KW-0808">Transferase</keyword>
<dbReference type="InterPro" id="IPR017441">
    <property type="entry name" value="Protein_kinase_ATP_BS"/>
</dbReference>
<evidence type="ECO:0000313" key="12">
    <source>
        <dbReference type="EMBL" id="CCA21097.1"/>
    </source>
</evidence>
<feature type="region of interest" description="Disordered" evidence="10">
    <location>
        <begin position="72"/>
        <end position="103"/>
    </location>
</feature>
<feature type="compositionally biased region" description="Acidic residues" evidence="10">
    <location>
        <begin position="86"/>
        <end position="97"/>
    </location>
</feature>
<dbReference type="InterPro" id="IPR008271">
    <property type="entry name" value="Ser/Thr_kinase_AS"/>
</dbReference>
<dbReference type="PROSITE" id="PS50011">
    <property type="entry name" value="PROTEIN_KINASE_DOM"/>
    <property type="match status" value="1"/>
</dbReference>
<keyword evidence="5 12" id="KW-0418">Kinase</keyword>
<dbReference type="GO" id="GO:0000245">
    <property type="term" value="P:spliceosomal complex assembly"/>
    <property type="evidence" value="ECO:0007669"/>
    <property type="project" value="TreeGrafter"/>
</dbReference>
<proteinExistence type="predicted"/>